<dbReference type="GO" id="GO:0046872">
    <property type="term" value="F:metal ion binding"/>
    <property type="evidence" value="ECO:0007669"/>
    <property type="project" value="UniProtKB-KW"/>
</dbReference>
<dbReference type="SMART" id="SM01194">
    <property type="entry name" value="eRF1_1"/>
    <property type="match status" value="1"/>
</dbReference>
<keyword evidence="10" id="KW-1185">Reference proteome</keyword>
<dbReference type="AlphaFoldDB" id="A0AAD5SNM6"/>
<dbReference type="SUPFAM" id="SSF55315">
    <property type="entry name" value="L30e-like"/>
    <property type="match status" value="1"/>
</dbReference>
<dbReference type="GO" id="GO:0070966">
    <property type="term" value="P:nuclear-transcribed mRNA catabolic process, no-go decay"/>
    <property type="evidence" value="ECO:0007669"/>
    <property type="project" value="InterPro"/>
</dbReference>
<dbReference type="GO" id="GO:0032790">
    <property type="term" value="P:ribosome disassembly"/>
    <property type="evidence" value="ECO:0007669"/>
    <property type="project" value="TreeGrafter"/>
</dbReference>
<comment type="function">
    <text evidence="6">Component of the Dom34-Hbs1 complex, a complex that recognizes stalled ribosomes and triggers the No-Go Decay (NGD) pathway (PubMed:20890290). In the Dom34-Hbs1 complex, dom34 recognizes ribosomes stalled at the 3' end of an mRNA and engages stalled ribosomes by destabilizing mRNA in the mRNA channel. Following ribosome-binding, the Dom34-Hbs1 complex promotes the disassembly of stalled ribosomes, followed by degradation of damaged mRNAs as part of the NGD pathway.</text>
</comment>
<comment type="similarity">
    <text evidence="3 6">Belongs to the eukaryotic release factor 1 family. Pelota subfamily.</text>
</comment>
<dbReference type="GO" id="GO:0071025">
    <property type="term" value="P:RNA surveillance"/>
    <property type="evidence" value="ECO:0007669"/>
    <property type="project" value="InterPro"/>
</dbReference>
<evidence type="ECO:0000256" key="7">
    <source>
        <dbReference type="SAM" id="MobiDB-lite"/>
    </source>
</evidence>
<dbReference type="InterPro" id="IPR038069">
    <property type="entry name" value="Pelota/DOM34_N"/>
</dbReference>
<dbReference type="PANTHER" id="PTHR10853:SF0">
    <property type="entry name" value="PROTEIN PELOTA HOMOLOG"/>
    <property type="match status" value="1"/>
</dbReference>
<dbReference type="InterPro" id="IPR058547">
    <property type="entry name" value="Pelota_N"/>
</dbReference>
<dbReference type="InterPro" id="IPR005142">
    <property type="entry name" value="eRF1_3"/>
</dbReference>
<feature type="compositionally biased region" description="Acidic residues" evidence="7">
    <location>
        <begin position="404"/>
        <end position="419"/>
    </location>
</feature>
<evidence type="ECO:0000259" key="8">
    <source>
        <dbReference type="SMART" id="SM01194"/>
    </source>
</evidence>
<comment type="caution">
    <text evidence="9">The sequence shown here is derived from an EMBL/GenBank/DDBJ whole genome shotgun (WGS) entry which is preliminary data.</text>
</comment>
<dbReference type="FunFam" id="3.30.420.60:FF:000002">
    <property type="entry name" value="Protein pelota homolog"/>
    <property type="match status" value="1"/>
</dbReference>
<feature type="domain" description="eRF1/Pelota-like N-terminal" evidence="8">
    <location>
        <begin position="1"/>
        <end position="130"/>
    </location>
</feature>
<comment type="subcellular location">
    <subcellularLocation>
        <location evidence="2 6">Cytoplasm</location>
    </subcellularLocation>
</comment>
<dbReference type="Gene3D" id="3.30.420.60">
    <property type="entry name" value="eRF1 domain 2"/>
    <property type="match status" value="1"/>
</dbReference>
<evidence type="ECO:0000256" key="6">
    <source>
        <dbReference type="RuleBase" id="RU362019"/>
    </source>
</evidence>
<dbReference type="Pfam" id="PF03464">
    <property type="entry name" value="eRF1_2"/>
    <property type="match status" value="1"/>
</dbReference>
<evidence type="ECO:0000256" key="3">
    <source>
        <dbReference type="ARBA" id="ARBA00009504"/>
    </source>
</evidence>
<dbReference type="EMBL" id="JADGJD010000105">
    <property type="protein sequence ID" value="KAJ3054927.1"/>
    <property type="molecule type" value="Genomic_DNA"/>
</dbReference>
<dbReference type="NCBIfam" id="TIGR00111">
    <property type="entry name" value="pelota"/>
    <property type="match status" value="1"/>
</dbReference>
<accession>A0AAD5SNM6</accession>
<protein>
    <recommendedName>
        <fullName evidence="6">Protein DOM34 homolog</fullName>
    </recommendedName>
</protein>
<dbReference type="Gene3D" id="3.30.1330.30">
    <property type="match status" value="1"/>
</dbReference>
<gene>
    <name evidence="9" type="ORF">HK097_000343</name>
</gene>
<comment type="cofactor">
    <cofactor evidence="1 6">
        <name>a divalent metal cation</name>
        <dbReference type="ChEBI" id="CHEBI:60240"/>
    </cofactor>
</comment>
<dbReference type="InterPro" id="IPR005141">
    <property type="entry name" value="eRF1_2"/>
</dbReference>
<dbReference type="FunFam" id="2.30.30.870:FF:000001">
    <property type="entry name" value="Protein pelota homolog"/>
    <property type="match status" value="1"/>
</dbReference>
<dbReference type="FunFam" id="3.30.1330.30:FF:000008">
    <property type="entry name" value="Protein pelota homolog"/>
    <property type="match status" value="1"/>
</dbReference>
<dbReference type="Pfam" id="PF03465">
    <property type="entry name" value="eRF1_3"/>
    <property type="match status" value="1"/>
</dbReference>
<dbReference type="InterPro" id="IPR004405">
    <property type="entry name" value="TF_pelota"/>
</dbReference>
<dbReference type="GO" id="GO:0005737">
    <property type="term" value="C:cytoplasm"/>
    <property type="evidence" value="ECO:0007669"/>
    <property type="project" value="UniProtKB-SubCell"/>
</dbReference>
<sequence>MKQISRHIDKDQSGTVTLLPEEGEDMWHAYNLITKGDRLRSTTVRRVVSESATGSTDKSAVRINLTIEVEEVDFDTQAGMLRVKGRNVEENKFVKMGAYHTIDLELNRNFTLAKEQWDVISLERIDNACDVTKRADVAAVVLQEGLANLCLVTQNMTIVRQRIETTIPRKRKGSTSSRDKSMDKFYDQVLQAILRHVNFEVVKVLILASPGFVKDALYQYIIQTATRTDNKLILENKSKFLLVHCSSGQKHALTEVLQQPEVANSLSDTKYAQEVKSLDRFYQMLANEPARAFYGERHVTMAGERGAVETLMVTDELFRSADVRTRRKYIALVESVRATGGNVFVFSSLHTSGEQLSQLTGVACICNFPLPDLEEEAEAAEEAERVAALGLIDLGNGPARGAEEESEEDGDDGADGWNG</sequence>
<dbReference type="InterPro" id="IPR042226">
    <property type="entry name" value="eFR1_2_sf"/>
</dbReference>
<dbReference type="Gene3D" id="2.30.30.870">
    <property type="entry name" value="Pelota, domain A"/>
    <property type="match status" value="1"/>
</dbReference>
<organism evidence="9 10">
    <name type="scientific">Rhizophlyctis rosea</name>
    <dbReference type="NCBI Taxonomy" id="64517"/>
    <lineage>
        <taxon>Eukaryota</taxon>
        <taxon>Fungi</taxon>
        <taxon>Fungi incertae sedis</taxon>
        <taxon>Chytridiomycota</taxon>
        <taxon>Chytridiomycota incertae sedis</taxon>
        <taxon>Chytridiomycetes</taxon>
        <taxon>Rhizophlyctidales</taxon>
        <taxon>Rhizophlyctidaceae</taxon>
        <taxon>Rhizophlyctis</taxon>
    </lineage>
</organism>
<dbReference type="SUPFAM" id="SSF159065">
    <property type="entry name" value="Dom34/Pelota N-terminal domain-like"/>
    <property type="match status" value="1"/>
</dbReference>
<evidence type="ECO:0000256" key="2">
    <source>
        <dbReference type="ARBA" id="ARBA00004496"/>
    </source>
</evidence>
<evidence type="ECO:0000256" key="5">
    <source>
        <dbReference type="ARBA" id="ARBA00022723"/>
    </source>
</evidence>
<dbReference type="Pfam" id="PF26356">
    <property type="entry name" value="Pelota_N"/>
    <property type="match status" value="1"/>
</dbReference>
<dbReference type="PANTHER" id="PTHR10853">
    <property type="entry name" value="PELOTA"/>
    <property type="match status" value="1"/>
</dbReference>
<evidence type="ECO:0000256" key="1">
    <source>
        <dbReference type="ARBA" id="ARBA00001968"/>
    </source>
</evidence>
<name>A0AAD5SNM6_9FUNG</name>
<dbReference type="GO" id="GO:0070651">
    <property type="term" value="P:nonfunctional rRNA decay"/>
    <property type="evidence" value="ECO:0007669"/>
    <property type="project" value="TreeGrafter"/>
</dbReference>
<evidence type="ECO:0000256" key="4">
    <source>
        <dbReference type="ARBA" id="ARBA00022490"/>
    </source>
</evidence>
<reference evidence="9" key="1">
    <citation type="submission" date="2020-05" db="EMBL/GenBank/DDBJ databases">
        <title>Phylogenomic resolution of chytrid fungi.</title>
        <authorList>
            <person name="Stajich J.E."/>
            <person name="Amses K."/>
            <person name="Simmons R."/>
            <person name="Seto K."/>
            <person name="Myers J."/>
            <person name="Bonds A."/>
            <person name="Quandt C.A."/>
            <person name="Barry K."/>
            <person name="Liu P."/>
            <person name="Grigoriev I."/>
            <person name="Longcore J.E."/>
            <person name="James T.Y."/>
        </authorList>
    </citation>
    <scope>NUCLEOTIDE SEQUENCE</scope>
    <source>
        <strain evidence="9">JEL0318</strain>
    </source>
</reference>
<dbReference type="Proteomes" id="UP001212841">
    <property type="component" value="Unassembled WGS sequence"/>
</dbReference>
<dbReference type="SUPFAM" id="SSF53137">
    <property type="entry name" value="Translational machinery components"/>
    <property type="match status" value="1"/>
</dbReference>
<keyword evidence="4 6" id="KW-0963">Cytoplasm</keyword>
<keyword evidence="5 6" id="KW-0479">Metal-binding</keyword>
<evidence type="ECO:0000313" key="9">
    <source>
        <dbReference type="EMBL" id="KAJ3054927.1"/>
    </source>
</evidence>
<dbReference type="InterPro" id="IPR005140">
    <property type="entry name" value="eRF1_Pelota-like_N"/>
</dbReference>
<dbReference type="GO" id="GO:0070481">
    <property type="term" value="P:nuclear-transcribed mRNA catabolic process, non-stop decay"/>
    <property type="evidence" value="ECO:0007669"/>
    <property type="project" value="InterPro"/>
</dbReference>
<feature type="region of interest" description="Disordered" evidence="7">
    <location>
        <begin position="394"/>
        <end position="419"/>
    </location>
</feature>
<evidence type="ECO:0000313" key="10">
    <source>
        <dbReference type="Proteomes" id="UP001212841"/>
    </source>
</evidence>
<dbReference type="InterPro" id="IPR029064">
    <property type="entry name" value="Ribosomal_eL30-like_sf"/>
</dbReference>
<proteinExistence type="inferred from homology"/>